<dbReference type="EMBL" id="VMHM01000020">
    <property type="protein sequence ID" value="TSJ92873.1"/>
    <property type="molecule type" value="Genomic_DNA"/>
</dbReference>
<protein>
    <submittedName>
        <fullName evidence="1">MFS transporter</fullName>
    </submittedName>
</protein>
<gene>
    <name evidence="1" type="ORF">FPQ15_12955</name>
</gene>
<proteinExistence type="predicted"/>
<dbReference type="Proteomes" id="UP000319483">
    <property type="component" value="Unassembled WGS sequence"/>
</dbReference>
<accession>A0A556RVF2</accession>
<evidence type="ECO:0000313" key="1">
    <source>
        <dbReference type="EMBL" id="TSJ92873.1"/>
    </source>
</evidence>
<sequence>MMEAFAKSPGSASILIKAAIASGRQSVLPIIMDIIIAN</sequence>
<organism evidence="1 2">
    <name type="scientific">Gilliamella apicola</name>
    <dbReference type="NCBI Taxonomy" id="1196095"/>
    <lineage>
        <taxon>Bacteria</taxon>
        <taxon>Pseudomonadati</taxon>
        <taxon>Pseudomonadota</taxon>
        <taxon>Gammaproteobacteria</taxon>
        <taxon>Orbales</taxon>
        <taxon>Orbaceae</taxon>
        <taxon>Gilliamella</taxon>
    </lineage>
</organism>
<reference evidence="1 2" key="1">
    <citation type="submission" date="2019-07" db="EMBL/GenBank/DDBJ databases">
        <title>Gilliamella genomes.</title>
        <authorList>
            <person name="Zheng H."/>
        </authorList>
    </citation>
    <scope>NUCLEOTIDE SEQUENCE [LARGE SCALE GENOMIC DNA]</scope>
    <source>
        <strain evidence="1 2">W8127</strain>
    </source>
</reference>
<dbReference type="AlphaFoldDB" id="A0A556RVF2"/>
<evidence type="ECO:0000313" key="2">
    <source>
        <dbReference type="Proteomes" id="UP000319483"/>
    </source>
</evidence>
<comment type="caution">
    <text evidence="1">The sequence shown here is derived from an EMBL/GenBank/DDBJ whole genome shotgun (WGS) entry which is preliminary data.</text>
</comment>
<name>A0A556RVF2_9GAMM</name>